<keyword evidence="3" id="KW-0238">DNA-binding</keyword>
<proteinExistence type="predicted"/>
<dbReference type="PROSITE" id="PS51526">
    <property type="entry name" value="RFX_DBD"/>
    <property type="match status" value="1"/>
</dbReference>
<dbReference type="InterPro" id="IPR036390">
    <property type="entry name" value="WH_DNA-bd_sf"/>
</dbReference>
<evidence type="ECO:0000259" key="7">
    <source>
        <dbReference type="PROSITE" id="PS51526"/>
    </source>
</evidence>
<evidence type="ECO:0000256" key="6">
    <source>
        <dbReference type="SAM" id="MobiDB-lite"/>
    </source>
</evidence>
<dbReference type="EMBL" id="CAXLJL010000123">
    <property type="protein sequence ID" value="CAL5132255.1"/>
    <property type="molecule type" value="Genomic_DNA"/>
</dbReference>
<evidence type="ECO:0000256" key="2">
    <source>
        <dbReference type="ARBA" id="ARBA00023015"/>
    </source>
</evidence>
<dbReference type="InterPro" id="IPR039779">
    <property type="entry name" value="RFX-like"/>
</dbReference>
<dbReference type="Pfam" id="PF25340">
    <property type="entry name" value="BCD_RFX"/>
    <property type="match status" value="2"/>
</dbReference>
<evidence type="ECO:0000256" key="3">
    <source>
        <dbReference type="ARBA" id="ARBA00023125"/>
    </source>
</evidence>
<feature type="compositionally biased region" description="Polar residues" evidence="6">
    <location>
        <begin position="1141"/>
        <end position="1152"/>
    </location>
</feature>
<feature type="compositionally biased region" description="Low complexity" evidence="6">
    <location>
        <begin position="1173"/>
        <end position="1185"/>
    </location>
</feature>
<protein>
    <recommendedName>
        <fullName evidence="7">RFX-type winged-helix domain-containing protein</fullName>
    </recommendedName>
</protein>
<dbReference type="Pfam" id="PF02257">
    <property type="entry name" value="RFX_DNA_binding"/>
    <property type="match status" value="1"/>
</dbReference>
<accession>A0AAV2T770</accession>
<feature type="compositionally biased region" description="Low complexity" evidence="6">
    <location>
        <begin position="1233"/>
        <end position="1247"/>
    </location>
</feature>
<dbReference type="GO" id="GO:0000978">
    <property type="term" value="F:RNA polymerase II cis-regulatory region sequence-specific DNA binding"/>
    <property type="evidence" value="ECO:0007669"/>
    <property type="project" value="TreeGrafter"/>
</dbReference>
<dbReference type="GO" id="GO:0000981">
    <property type="term" value="F:DNA-binding transcription factor activity, RNA polymerase II-specific"/>
    <property type="evidence" value="ECO:0007669"/>
    <property type="project" value="TreeGrafter"/>
</dbReference>
<dbReference type="FunFam" id="1.10.10.10:FF:000017">
    <property type="entry name" value="transcription factor RFX3 isoform X1"/>
    <property type="match status" value="1"/>
</dbReference>
<dbReference type="Gene3D" id="1.10.10.10">
    <property type="entry name" value="Winged helix-like DNA-binding domain superfamily/Winged helix DNA-binding domain"/>
    <property type="match status" value="1"/>
</dbReference>
<sequence>MQTPFSVESLNLSKGVNPTLAHGVEEFNSSSQAHPDNWCYNMGAPTVSEETLNTAANFYPTASANVANKLPFGVNYLNSSCELQSSQDAACNFLFSGDLYDNTKCMRPVTEGPTFPAVGCKHSIFQSGGINCSKPLSPQFTSVLYPASTMKQTQLCQNRVFANYTGKPGSALQSCLPSTSAIHSGSARIPNDFSMNSLASAPTDLSTRAGSQMNPHFISYYRHHSTRASPITVQWLLENYESADGVSLSRSALYSHYLSHCLEHWLEPMNPASFGKLIRSVFVGLRTRRLGTRGNSKYHYYGIRIKTTSTLNQTTAETRTLNCHTKKDQYCNSIRGGNICLGSSKLDVHRSGINLNRTGVGGVTRFSGNDRSRTSLPFSTRAASLSSGYGNVDQRSELDQKPCNLSLNSGAIWRGWDSRPSGQPARGSERTANSFNYHWSTIGRSEPCSVGKSGNIYGVPYLGLNAVGVRSDYAIKTEAGAGFSCQRPNFMVPVDESTRPLGIFKYARSGGWLADRTYFGSSPDHKFSLPKLHEICQVAGLPLTESDLFICNVKSEPYEEARDASAPKVTAKQLAQFVKMYEAHCEQVYSIIINLQLDNLRSVWHQFWRSTEGPACMNEFHISKDLLVTLCENNNVCQFVEIADRTLYQGLLEIIINDSLKAMPAGLIHGIRVLIKLMEPCLRSAIRQYNPSLINTKLAAVSGFTKGLRRALGLTHLSQAVESIIRDPERLREMMNDINKLDLDSIEAQGSWASECPPKKSLQESTVEQQLSTALDLGLSVPAESKDKMKDSVSGNDDSVDFDPLGDVQFNAMNLWERITAPSLQSASGFGGGASDLSVNKVPVSQPGQTTGNDRFASRLTVSELHADVCSLLANKANLPAWTTWLDQIVSRILSDRLSGPKRATAARQLMLVWTYYSSLLMRELTLRSAVSFSSCHLLRMLCDEYLSYRLEQVASSPLTLLPKSSEYTAEERMVLGGDLIPQSNGLISDALTEGANTLTSLNDNCLDYIDSQILSSGYEYGPVSHCQTPQSRAQGMVDNFFGSKSPDSGNGRLLGQEMSELERSGNYFSLGFCGDPLLTESNTLPGEKSVPLNDITESWQSSVPSATHNPNGQETVFQLGERTSTPHPGNASCDYLASPSGASNTEQSGSIRTPPHESSEPIQTLSTPKLDSLSTAPTTTSLPSVKTGRSNRKPSKPHMLRQEEYIQSFFDDELEATLLKPIEAKDEKDPWSSSSALASSQGQGCSTQRYRENDSACHRFLKPFSSHTEKRIVAALNEDEVRGTFIQTPRKTVCITIGAEEQNK</sequence>
<dbReference type="PANTHER" id="PTHR12619">
    <property type="entry name" value="RFX TRANSCRIPTION FACTOR FAMILY"/>
    <property type="match status" value="1"/>
</dbReference>
<evidence type="ECO:0000256" key="5">
    <source>
        <dbReference type="ARBA" id="ARBA00023242"/>
    </source>
</evidence>
<feature type="region of interest" description="Disordered" evidence="6">
    <location>
        <begin position="1121"/>
        <end position="1201"/>
    </location>
</feature>
<evidence type="ECO:0000256" key="1">
    <source>
        <dbReference type="ARBA" id="ARBA00004123"/>
    </source>
</evidence>
<keyword evidence="2" id="KW-0805">Transcription regulation</keyword>
<dbReference type="CDD" id="cd00082">
    <property type="entry name" value="HisKA"/>
    <property type="match status" value="1"/>
</dbReference>
<dbReference type="Proteomes" id="UP001497525">
    <property type="component" value="Unassembled WGS sequence"/>
</dbReference>
<dbReference type="PANTHER" id="PTHR12619:SF33">
    <property type="entry name" value="RFX, ISOFORM H"/>
    <property type="match status" value="1"/>
</dbReference>
<keyword evidence="4" id="KW-0804">Transcription</keyword>
<feature type="compositionally biased region" description="Polar residues" evidence="6">
    <location>
        <begin position="1161"/>
        <end position="1170"/>
    </location>
</feature>
<feature type="region of interest" description="Disordered" evidence="6">
    <location>
        <begin position="1226"/>
        <end position="1248"/>
    </location>
</feature>
<evidence type="ECO:0000256" key="4">
    <source>
        <dbReference type="ARBA" id="ARBA00023163"/>
    </source>
</evidence>
<evidence type="ECO:0000313" key="9">
    <source>
        <dbReference type="Proteomes" id="UP001497525"/>
    </source>
</evidence>
<comment type="subcellular location">
    <subcellularLocation>
        <location evidence="1">Nucleus</location>
    </subcellularLocation>
</comment>
<feature type="compositionally biased region" description="Basic residues" evidence="6">
    <location>
        <begin position="1190"/>
        <end position="1200"/>
    </location>
</feature>
<dbReference type="InterPro" id="IPR003661">
    <property type="entry name" value="HisK_dim/P_dom"/>
</dbReference>
<organism evidence="8 9">
    <name type="scientific">Calicophoron daubneyi</name>
    <name type="common">Rumen fluke</name>
    <name type="synonym">Paramphistomum daubneyi</name>
    <dbReference type="NCBI Taxonomy" id="300641"/>
    <lineage>
        <taxon>Eukaryota</taxon>
        <taxon>Metazoa</taxon>
        <taxon>Spiralia</taxon>
        <taxon>Lophotrochozoa</taxon>
        <taxon>Platyhelminthes</taxon>
        <taxon>Trematoda</taxon>
        <taxon>Digenea</taxon>
        <taxon>Plagiorchiida</taxon>
        <taxon>Pronocephalata</taxon>
        <taxon>Paramphistomoidea</taxon>
        <taxon>Paramphistomidae</taxon>
        <taxon>Calicophoron</taxon>
    </lineage>
</organism>
<dbReference type="InterPro" id="IPR036388">
    <property type="entry name" value="WH-like_DNA-bd_sf"/>
</dbReference>
<comment type="caution">
    <text evidence="8">The sequence shown here is derived from an EMBL/GenBank/DDBJ whole genome shotgun (WGS) entry which is preliminary data.</text>
</comment>
<dbReference type="InterPro" id="IPR003150">
    <property type="entry name" value="DNA-bd_RFX"/>
</dbReference>
<dbReference type="GO" id="GO:0000155">
    <property type="term" value="F:phosphorelay sensor kinase activity"/>
    <property type="evidence" value="ECO:0007669"/>
    <property type="project" value="InterPro"/>
</dbReference>
<dbReference type="InterPro" id="IPR057321">
    <property type="entry name" value="RFX1-4/6/8-like_BCD"/>
</dbReference>
<reference evidence="8" key="1">
    <citation type="submission" date="2024-06" db="EMBL/GenBank/DDBJ databases">
        <authorList>
            <person name="Liu X."/>
            <person name="Lenzi L."/>
            <person name="Haldenby T S."/>
            <person name="Uol C."/>
        </authorList>
    </citation>
    <scope>NUCLEOTIDE SEQUENCE</scope>
</reference>
<feature type="domain" description="RFX-type winged-helix" evidence="7">
    <location>
        <begin position="232"/>
        <end position="307"/>
    </location>
</feature>
<dbReference type="GO" id="GO:0005634">
    <property type="term" value="C:nucleus"/>
    <property type="evidence" value="ECO:0007669"/>
    <property type="project" value="UniProtKB-SubCell"/>
</dbReference>
<name>A0AAV2T770_CALDB</name>
<keyword evidence="5" id="KW-0539">Nucleus</keyword>
<dbReference type="SUPFAM" id="SSF46785">
    <property type="entry name" value="Winged helix' DNA-binding domain"/>
    <property type="match status" value="1"/>
</dbReference>
<gene>
    <name evidence="8" type="ORF">CDAUBV1_LOCUS5095</name>
</gene>
<evidence type="ECO:0000313" key="8">
    <source>
        <dbReference type="EMBL" id="CAL5132255.1"/>
    </source>
</evidence>